<proteinExistence type="predicted"/>
<name>A0A1G5VT05_9BACT</name>
<dbReference type="STRING" id="279824.SAMN03080617_00689"/>
<dbReference type="OrthoDB" id="764801at2"/>
<keyword evidence="2" id="KW-1185">Reference proteome</keyword>
<gene>
    <name evidence="1" type="ORF">SAMN03080617_00689</name>
</gene>
<dbReference type="EMBL" id="FMXE01000004">
    <property type="protein sequence ID" value="SDA48979.1"/>
    <property type="molecule type" value="Genomic_DNA"/>
</dbReference>
<reference evidence="2" key="1">
    <citation type="submission" date="2016-10" db="EMBL/GenBank/DDBJ databases">
        <authorList>
            <person name="Varghese N."/>
            <person name="Submissions S."/>
        </authorList>
    </citation>
    <scope>NUCLEOTIDE SEQUENCE [LARGE SCALE GENOMIC DNA]</scope>
    <source>
        <strain evidence="2">DSM 22703</strain>
    </source>
</reference>
<dbReference type="AlphaFoldDB" id="A0A1G5VT05"/>
<evidence type="ECO:0000313" key="2">
    <source>
        <dbReference type="Proteomes" id="UP000198756"/>
    </source>
</evidence>
<sequence>MKNYFLFILLFYTGIVEAQQFNVGIRLQKTHQMYWENGVSTQYSFANFKPDRLFVGFDFVTSRLGSAFNSNALKQDSYIFSGSWHFFKKRQVHLVGRLNTGYLTTDLEEDIFAQLPSSAFLLAPELGLNYSPKQFPFSLNTGIGFYVNMQEESKTPGTFQPLYYHLTLYYKLFENKK</sequence>
<protein>
    <recommendedName>
        <fullName evidence="3">Outer membrane protein beta-barrel domain-containing protein</fullName>
    </recommendedName>
</protein>
<dbReference type="RefSeq" id="WP_092728542.1">
    <property type="nucleotide sequence ID" value="NZ_FMXE01000004.1"/>
</dbReference>
<accession>A0A1G5VT05</accession>
<organism evidence="1 2">
    <name type="scientific">Algoriphagus alkaliphilus</name>
    <dbReference type="NCBI Taxonomy" id="279824"/>
    <lineage>
        <taxon>Bacteria</taxon>
        <taxon>Pseudomonadati</taxon>
        <taxon>Bacteroidota</taxon>
        <taxon>Cytophagia</taxon>
        <taxon>Cytophagales</taxon>
        <taxon>Cyclobacteriaceae</taxon>
        <taxon>Algoriphagus</taxon>
    </lineage>
</organism>
<evidence type="ECO:0000313" key="1">
    <source>
        <dbReference type="EMBL" id="SDA48979.1"/>
    </source>
</evidence>
<dbReference type="Proteomes" id="UP000198756">
    <property type="component" value="Unassembled WGS sequence"/>
</dbReference>
<evidence type="ECO:0008006" key="3">
    <source>
        <dbReference type="Google" id="ProtNLM"/>
    </source>
</evidence>